<organism evidence="6 7">
    <name type="scientific">Catenulispora pinistramenti</name>
    <dbReference type="NCBI Taxonomy" id="2705254"/>
    <lineage>
        <taxon>Bacteria</taxon>
        <taxon>Bacillati</taxon>
        <taxon>Actinomycetota</taxon>
        <taxon>Actinomycetes</taxon>
        <taxon>Catenulisporales</taxon>
        <taxon>Catenulisporaceae</taxon>
        <taxon>Catenulispora</taxon>
    </lineage>
</organism>
<evidence type="ECO:0000259" key="5">
    <source>
        <dbReference type="PROSITE" id="PS50975"/>
    </source>
</evidence>
<dbReference type="InterPro" id="IPR052032">
    <property type="entry name" value="ATP-dep_AA_Ligase"/>
</dbReference>
<reference evidence="6 7" key="1">
    <citation type="submission" date="2020-02" db="EMBL/GenBank/DDBJ databases">
        <title>Acidophilic actinobacteria isolated from forest soil.</title>
        <authorList>
            <person name="Golinska P."/>
        </authorList>
    </citation>
    <scope>NUCLEOTIDE SEQUENCE [LARGE SCALE GENOMIC DNA]</scope>
    <source>
        <strain evidence="6 7">NL8</strain>
    </source>
</reference>
<dbReference type="Proteomes" id="UP000730482">
    <property type="component" value="Unassembled WGS sequence"/>
</dbReference>
<keyword evidence="7" id="KW-1185">Reference proteome</keyword>
<dbReference type="InterPro" id="IPR011761">
    <property type="entry name" value="ATP-grasp"/>
</dbReference>
<dbReference type="RefSeq" id="WP_212008429.1">
    <property type="nucleotide sequence ID" value="NZ_JAAFYZ010000018.1"/>
</dbReference>
<dbReference type="SUPFAM" id="SSF56059">
    <property type="entry name" value="Glutathione synthetase ATP-binding domain-like"/>
    <property type="match status" value="1"/>
</dbReference>
<evidence type="ECO:0000256" key="3">
    <source>
        <dbReference type="ARBA" id="ARBA00022840"/>
    </source>
</evidence>
<evidence type="ECO:0000256" key="2">
    <source>
        <dbReference type="ARBA" id="ARBA00022741"/>
    </source>
</evidence>
<evidence type="ECO:0000313" key="6">
    <source>
        <dbReference type="EMBL" id="MBS2546786.1"/>
    </source>
</evidence>
<evidence type="ECO:0000313" key="7">
    <source>
        <dbReference type="Proteomes" id="UP000730482"/>
    </source>
</evidence>
<feature type="domain" description="ATP-grasp" evidence="5">
    <location>
        <begin position="116"/>
        <end position="316"/>
    </location>
</feature>
<evidence type="ECO:0000256" key="1">
    <source>
        <dbReference type="ARBA" id="ARBA00022598"/>
    </source>
</evidence>
<sequence>MPASRPRLAVLTGVGGSLSTLDSAAAAADLADLVFLVDAREAARYPDLQAVATALGPTAVVDFGDVDGCLSAARSAGADRAISFVDRLCALAAALNRGLGIAADRPPTWGKKDVQRALLRESGVSRVPAARVAGAADLTRFLDAHGMPAILKPVGGVSSRDIWLLRDPAEAAAAVAALWPDGTPGPAMLVERFLVGDTRAQPHLADYVSAEVFRCDGRVAAAFVTDRLRPMDPCRETGLVLPSLLAPDAAAEVIGTASAALDAVGAADGAFHVELKPRATGSEIVEVNGRLGGFITKLAAYGAGADLGAAAIAAAIGRPPELDLAWRRCVLVLLFQPPTSARRIAAVPERSAVAKLPGVIGVEALATAGTNVDWRAGSDSAVATVWIGADSADALHTRLLQVAEYLTETFVFVGPDGARTLDRAWLDQIAGKESEQV</sequence>
<keyword evidence="2 4" id="KW-0547">Nucleotide-binding</keyword>
<dbReference type="PANTHER" id="PTHR43585">
    <property type="entry name" value="FUMIPYRROLE BIOSYNTHESIS PROTEIN C"/>
    <property type="match status" value="1"/>
</dbReference>
<dbReference type="PROSITE" id="PS50975">
    <property type="entry name" value="ATP_GRASP"/>
    <property type="match status" value="1"/>
</dbReference>
<keyword evidence="3 4" id="KW-0067">ATP-binding</keyword>
<evidence type="ECO:0000256" key="4">
    <source>
        <dbReference type="PROSITE-ProRule" id="PRU00409"/>
    </source>
</evidence>
<protein>
    <recommendedName>
        <fullName evidence="5">ATP-grasp domain-containing protein</fullName>
    </recommendedName>
</protein>
<comment type="caution">
    <text evidence="6">The sequence shown here is derived from an EMBL/GenBank/DDBJ whole genome shotgun (WGS) entry which is preliminary data.</text>
</comment>
<dbReference type="PANTHER" id="PTHR43585:SF2">
    <property type="entry name" value="ATP-GRASP ENZYME FSQD"/>
    <property type="match status" value="1"/>
</dbReference>
<keyword evidence="1" id="KW-0436">Ligase</keyword>
<dbReference type="Gene3D" id="3.30.470.20">
    <property type="entry name" value="ATP-grasp fold, B domain"/>
    <property type="match status" value="1"/>
</dbReference>
<accession>A0ABS5KL66</accession>
<gene>
    <name evidence="6" type="ORF">KGQ19_07885</name>
</gene>
<name>A0ABS5KL66_9ACTN</name>
<proteinExistence type="predicted"/>
<dbReference type="EMBL" id="JAAFYZ010000018">
    <property type="protein sequence ID" value="MBS2546786.1"/>
    <property type="molecule type" value="Genomic_DNA"/>
</dbReference>